<keyword evidence="3" id="KW-1185">Reference proteome</keyword>
<evidence type="ECO:0000313" key="3">
    <source>
        <dbReference type="Proteomes" id="UP000270094"/>
    </source>
</evidence>
<accession>A0A3P7KA78</accession>
<name>A0A3P7KA78_STRVU</name>
<reference evidence="2 3" key="1">
    <citation type="submission" date="2018-11" db="EMBL/GenBank/DDBJ databases">
        <authorList>
            <consortium name="Pathogen Informatics"/>
        </authorList>
    </citation>
    <scope>NUCLEOTIDE SEQUENCE [LARGE SCALE GENOMIC DNA]</scope>
</reference>
<feature type="compositionally biased region" description="Basic and acidic residues" evidence="1">
    <location>
        <begin position="29"/>
        <end position="71"/>
    </location>
</feature>
<protein>
    <submittedName>
        <fullName evidence="2">Uncharacterized protein</fullName>
    </submittedName>
</protein>
<proteinExistence type="predicted"/>
<gene>
    <name evidence="2" type="ORF">SVUK_LOCUS3193</name>
</gene>
<dbReference type="AlphaFoldDB" id="A0A3P7KA78"/>
<organism evidence="2 3">
    <name type="scientific">Strongylus vulgaris</name>
    <name type="common">Blood worm</name>
    <dbReference type="NCBI Taxonomy" id="40348"/>
    <lineage>
        <taxon>Eukaryota</taxon>
        <taxon>Metazoa</taxon>
        <taxon>Ecdysozoa</taxon>
        <taxon>Nematoda</taxon>
        <taxon>Chromadorea</taxon>
        <taxon>Rhabditida</taxon>
        <taxon>Rhabditina</taxon>
        <taxon>Rhabditomorpha</taxon>
        <taxon>Strongyloidea</taxon>
        <taxon>Strongylidae</taxon>
        <taxon>Strongylus</taxon>
    </lineage>
</organism>
<dbReference type="Proteomes" id="UP000270094">
    <property type="component" value="Unassembled WGS sequence"/>
</dbReference>
<evidence type="ECO:0000313" key="2">
    <source>
        <dbReference type="EMBL" id="VDM68195.1"/>
    </source>
</evidence>
<feature type="non-terminal residue" evidence="2">
    <location>
        <position position="1"/>
    </location>
</feature>
<evidence type="ECO:0000256" key="1">
    <source>
        <dbReference type="SAM" id="MobiDB-lite"/>
    </source>
</evidence>
<feature type="compositionally biased region" description="Polar residues" evidence="1">
    <location>
        <begin position="92"/>
        <end position="107"/>
    </location>
</feature>
<feature type="region of interest" description="Disordered" evidence="1">
    <location>
        <begin position="21"/>
        <end position="107"/>
    </location>
</feature>
<dbReference type="EMBL" id="UYYB01008012">
    <property type="protein sequence ID" value="VDM68195.1"/>
    <property type="molecule type" value="Genomic_DNA"/>
</dbReference>
<sequence length="129" mass="14236">HSSLYDINTIGVPIAEVVNKETIGYNDHSVVEKPKSPIDNERPKSPVDSDCDKIKPSKEDEPHLIGMKSEESDMAQPQPLEKVPQTVKKSDSASSLPSENRVLSQRSASFSITVPNQLFFGESSPNFVR</sequence>